<keyword evidence="2" id="KW-1185">Reference proteome</keyword>
<accession>A0ACD1FQV3</accession>
<keyword evidence="1" id="KW-0614">Plasmid</keyword>
<evidence type="ECO:0000313" key="2">
    <source>
        <dbReference type="Proteomes" id="UP000825598"/>
    </source>
</evidence>
<geneLocation type="plasmid" evidence="1 2">
    <name>unnamed1</name>
</geneLocation>
<reference evidence="1" key="1">
    <citation type="submission" date="2021-07" db="EMBL/GenBank/DDBJ databases">
        <title>Complete Genome Sequences of Mycobacterium farcinogenes Isolated from Clinical Specimens from Patients in Thailand.</title>
        <authorList>
            <person name="Sodsai P."/>
        </authorList>
    </citation>
    <scope>NUCLEOTIDE SEQUENCE</scope>
    <source>
        <strain evidence="1">BKK/CU-MFGFA-001</strain>
    </source>
</reference>
<proteinExistence type="predicted"/>
<dbReference type="EMBL" id="CP081674">
    <property type="protein sequence ID" value="QZH69418.1"/>
    <property type="molecule type" value="Genomic_DNA"/>
</dbReference>
<organism evidence="1 2">
    <name type="scientific">Mycolicibacterium farcinogenes</name>
    <name type="common">Mycobacterium farcinogenes</name>
    <dbReference type="NCBI Taxonomy" id="1802"/>
    <lineage>
        <taxon>Bacteria</taxon>
        <taxon>Bacillati</taxon>
        <taxon>Actinomycetota</taxon>
        <taxon>Actinomycetes</taxon>
        <taxon>Mycobacteriales</taxon>
        <taxon>Mycobacteriaceae</taxon>
        <taxon>Mycolicibacterium</taxon>
    </lineage>
</organism>
<protein>
    <submittedName>
        <fullName evidence="1">Uncharacterized protein</fullName>
    </submittedName>
</protein>
<sequence length="133" mass="14448">MTSGVIDPWSSHSGPRPVFDDELSDTDKFVDYAAAMNHYAGPFCSCGDYSCPANNDSSARCVNYDDPFAYVGRYPESWTDEDIEAYEATELTESLISEARCTAEGNTLLAVQRINALGADLATAPEGLRRCTA</sequence>
<gene>
    <name evidence="1" type="ORF">K6L26_30960</name>
</gene>
<dbReference type="Proteomes" id="UP000825598">
    <property type="component" value="Plasmid unnamed1"/>
</dbReference>
<name>A0ACD1FQV3_MYCFR</name>
<evidence type="ECO:0000313" key="1">
    <source>
        <dbReference type="EMBL" id="QZH69418.1"/>
    </source>
</evidence>